<comment type="similarity">
    <text evidence="2 7">Belongs to the DMRL synthase family.</text>
</comment>
<evidence type="ECO:0000256" key="6">
    <source>
        <dbReference type="ARBA" id="ARBA00048785"/>
    </source>
</evidence>
<dbReference type="GO" id="GO:0005829">
    <property type="term" value="C:cytosol"/>
    <property type="evidence" value="ECO:0007669"/>
    <property type="project" value="TreeGrafter"/>
</dbReference>
<dbReference type="Pfam" id="PF00885">
    <property type="entry name" value="DMRL_synthase"/>
    <property type="match status" value="1"/>
</dbReference>
<feature type="binding site" evidence="7">
    <location>
        <begin position="217"/>
        <end position="219"/>
    </location>
    <ligand>
        <name>5-amino-6-(D-ribitylamino)uracil</name>
        <dbReference type="ChEBI" id="CHEBI:15934"/>
    </ligand>
</feature>
<keyword evidence="5 7" id="KW-0808">Transferase</keyword>
<dbReference type="NCBIfam" id="TIGR00114">
    <property type="entry name" value="lumazine-synth"/>
    <property type="match status" value="1"/>
</dbReference>
<protein>
    <recommendedName>
        <fullName evidence="3 7">6,7-dimethyl-8-ribityllumazine synthase</fullName>
        <shortName evidence="7">DMRL synthase</shortName>
        <shortName evidence="7">LS</shortName>
        <shortName evidence="7">Lumazine synthase</shortName>
        <ecNumber evidence="3 7">2.5.1.78</ecNumber>
    </recommendedName>
</protein>
<dbReference type="GO" id="GO:0009349">
    <property type="term" value="C:riboflavin synthase complex"/>
    <property type="evidence" value="ECO:0007669"/>
    <property type="project" value="UniProtKB-UniRule"/>
</dbReference>
<evidence type="ECO:0000256" key="1">
    <source>
        <dbReference type="ARBA" id="ARBA00004917"/>
    </source>
</evidence>
<dbReference type="InterPro" id="IPR034964">
    <property type="entry name" value="LS"/>
</dbReference>
<comment type="function">
    <text evidence="7">Catalyzes the formation of 6,7-dimethyl-8-ribityllumazine by condensation of 5-amino-6-(D-ribitylamino)uracil with 3,4-dihydroxy-2-butanone 4-phosphate. This is the penultimate step in the biosynthesis of riboflavin.</text>
</comment>
<accession>A0A916W841</accession>
<comment type="catalytic activity">
    <reaction evidence="6 7">
        <text>(2S)-2-hydroxy-3-oxobutyl phosphate + 5-amino-6-(D-ribitylamino)uracil = 6,7-dimethyl-8-(1-D-ribityl)lumazine + phosphate + 2 H2O + H(+)</text>
        <dbReference type="Rhea" id="RHEA:26152"/>
        <dbReference type="ChEBI" id="CHEBI:15377"/>
        <dbReference type="ChEBI" id="CHEBI:15378"/>
        <dbReference type="ChEBI" id="CHEBI:15934"/>
        <dbReference type="ChEBI" id="CHEBI:43474"/>
        <dbReference type="ChEBI" id="CHEBI:58201"/>
        <dbReference type="ChEBI" id="CHEBI:58830"/>
        <dbReference type="EC" id="2.5.1.78"/>
    </reaction>
</comment>
<comment type="pathway">
    <text evidence="1 7">Cofactor biosynthesis; riboflavin biosynthesis; riboflavin from 2-hydroxy-3-oxobutyl phosphate and 5-amino-6-(D-ribitylamino)uracil: step 1/2.</text>
</comment>
<dbReference type="RefSeq" id="WP_188760210.1">
    <property type="nucleotide sequence ID" value="NZ_BMJB01000002.1"/>
</dbReference>
<reference evidence="8" key="2">
    <citation type="submission" date="2020-09" db="EMBL/GenBank/DDBJ databases">
        <authorList>
            <person name="Sun Q."/>
            <person name="Zhou Y."/>
        </authorList>
    </citation>
    <scope>NUCLEOTIDE SEQUENCE</scope>
    <source>
        <strain evidence="8">CGMCC 1.15447</strain>
    </source>
</reference>
<evidence type="ECO:0000313" key="8">
    <source>
        <dbReference type="EMBL" id="GGA75671.1"/>
    </source>
</evidence>
<evidence type="ECO:0000256" key="2">
    <source>
        <dbReference type="ARBA" id="ARBA00007424"/>
    </source>
</evidence>
<reference evidence="8" key="1">
    <citation type="journal article" date="2014" name="Int. J. Syst. Evol. Microbiol.">
        <title>Complete genome sequence of Corynebacterium casei LMG S-19264T (=DSM 44701T), isolated from a smear-ripened cheese.</title>
        <authorList>
            <consortium name="US DOE Joint Genome Institute (JGI-PGF)"/>
            <person name="Walter F."/>
            <person name="Albersmeier A."/>
            <person name="Kalinowski J."/>
            <person name="Ruckert C."/>
        </authorList>
    </citation>
    <scope>NUCLEOTIDE SEQUENCE</scope>
    <source>
        <strain evidence="8">CGMCC 1.15447</strain>
    </source>
</reference>
<organism evidence="8 9">
    <name type="scientific">Edaphobacter acidisoli</name>
    <dbReference type="NCBI Taxonomy" id="2040573"/>
    <lineage>
        <taxon>Bacteria</taxon>
        <taxon>Pseudomonadati</taxon>
        <taxon>Acidobacteriota</taxon>
        <taxon>Terriglobia</taxon>
        <taxon>Terriglobales</taxon>
        <taxon>Acidobacteriaceae</taxon>
        <taxon>Edaphobacter</taxon>
    </lineage>
</organism>
<dbReference type="PANTHER" id="PTHR21058">
    <property type="entry name" value="6,7-DIMETHYL-8-RIBITYLLUMAZINE SYNTHASE DMRL SYNTHASE LUMAZINE SYNTHASE"/>
    <property type="match status" value="1"/>
</dbReference>
<evidence type="ECO:0000256" key="5">
    <source>
        <dbReference type="ARBA" id="ARBA00022679"/>
    </source>
</evidence>
<feature type="binding site" evidence="7">
    <location>
        <begin position="222"/>
        <end position="223"/>
    </location>
    <ligand>
        <name>(2S)-2-hydroxy-3-oxobutyl phosphate</name>
        <dbReference type="ChEBI" id="CHEBI:58830"/>
    </ligand>
</feature>
<name>A0A916W841_9BACT</name>
<evidence type="ECO:0000256" key="7">
    <source>
        <dbReference type="HAMAP-Rule" id="MF_00178"/>
    </source>
</evidence>
<dbReference type="Gene3D" id="3.40.50.960">
    <property type="entry name" value="Lumazine/riboflavin synthase"/>
    <property type="match status" value="1"/>
</dbReference>
<feature type="binding site" evidence="7">
    <location>
        <position position="264"/>
    </location>
    <ligand>
        <name>(2S)-2-hydroxy-3-oxobutyl phosphate</name>
        <dbReference type="ChEBI" id="CHEBI:58830"/>
    </ligand>
</feature>
<evidence type="ECO:0000313" key="9">
    <source>
        <dbReference type="Proteomes" id="UP000648801"/>
    </source>
</evidence>
<keyword evidence="4 7" id="KW-0686">Riboflavin biosynthesis</keyword>
<feature type="binding site" evidence="7">
    <location>
        <position position="159"/>
    </location>
    <ligand>
        <name>5-amino-6-(D-ribitylamino)uracil</name>
        <dbReference type="ChEBI" id="CHEBI:15934"/>
    </ligand>
</feature>
<comment type="caution">
    <text evidence="8">The sequence shown here is derived from an EMBL/GenBank/DDBJ whole genome shotgun (WGS) entry which is preliminary data.</text>
</comment>
<dbReference type="Proteomes" id="UP000648801">
    <property type="component" value="Unassembled WGS sequence"/>
</dbReference>
<dbReference type="GO" id="GO:0000906">
    <property type="term" value="F:6,7-dimethyl-8-ribityllumazine synthase activity"/>
    <property type="evidence" value="ECO:0007669"/>
    <property type="project" value="UniProtKB-UniRule"/>
</dbReference>
<keyword evidence="9" id="KW-1185">Reference proteome</keyword>
<dbReference type="PANTHER" id="PTHR21058:SF0">
    <property type="entry name" value="6,7-DIMETHYL-8-RIBITYLLUMAZINE SYNTHASE"/>
    <property type="match status" value="1"/>
</dbReference>
<dbReference type="EC" id="2.5.1.78" evidence="3 7"/>
<feature type="binding site" evidence="7">
    <location>
        <begin position="193"/>
        <end position="195"/>
    </location>
    <ligand>
        <name>5-amino-6-(D-ribitylamino)uracil</name>
        <dbReference type="ChEBI" id="CHEBI:15934"/>
    </ligand>
</feature>
<feature type="active site" description="Proton donor" evidence="7">
    <location>
        <position position="225"/>
    </location>
</feature>
<evidence type="ECO:0000256" key="4">
    <source>
        <dbReference type="ARBA" id="ARBA00022619"/>
    </source>
</evidence>
<dbReference type="HAMAP" id="MF_00178">
    <property type="entry name" value="Lumazine_synth"/>
    <property type="match status" value="1"/>
</dbReference>
<proteinExistence type="inferred from homology"/>
<dbReference type="GO" id="GO:0009231">
    <property type="term" value="P:riboflavin biosynthetic process"/>
    <property type="evidence" value="ECO:0007669"/>
    <property type="project" value="UniProtKB-UniRule"/>
</dbReference>
<dbReference type="AlphaFoldDB" id="A0A916W841"/>
<gene>
    <name evidence="7" type="primary">ribH</name>
    <name evidence="8" type="ORF">GCM10011507_28790</name>
</gene>
<dbReference type="SUPFAM" id="SSF52121">
    <property type="entry name" value="Lumazine synthase"/>
    <property type="match status" value="1"/>
</dbReference>
<dbReference type="CDD" id="cd09209">
    <property type="entry name" value="Lumazine_synthase-I"/>
    <property type="match status" value="1"/>
</dbReference>
<dbReference type="InterPro" id="IPR002180">
    <property type="entry name" value="LS/RS"/>
</dbReference>
<dbReference type="InterPro" id="IPR036467">
    <property type="entry name" value="LS/RS_sf"/>
</dbReference>
<evidence type="ECO:0000256" key="3">
    <source>
        <dbReference type="ARBA" id="ARBA00012664"/>
    </source>
</evidence>
<feature type="binding site" evidence="7">
    <location>
        <position position="250"/>
    </location>
    <ligand>
        <name>5-amino-6-(D-ribitylamino)uracil</name>
        <dbReference type="ChEBI" id="CHEBI:15934"/>
    </ligand>
</feature>
<sequence length="298" mass="32355">MIKAITLVKAISSPETFDRLNSLFLSLGFEPGKGWNDANGPGRGTSLLAPLANLEMVTGRLPAVPPLLIEVTNLDAIHTAVERWMLSSYRTEEVAALLTKPELTHWNSRLFTVRLATGDTDDLLLGFWQSENPLHNKPVAIEGGLSAEGMKFAVITTRWNTVITDRLLQGALDGLYRSGAKKPDVEIVRVPGAWEIPSAARTLAESKRFDAIVTLGCLLRGETAHYEAIYNEVARGIGQSQQETGIPHAFGVLTCETLEQALDRAGLKAGNKGFEAAIAAIEMVSIQRKIKADERGAK</sequence>
<dbReference type="EMBL" id="BMJB01000002">
    <property type="protein sequence ID" value="GGA75671.1"/>
    <property type="molecule type" value="Genomic_DNA"/>
</dbReference>